<dbReference type="EMBL" id="FNGH01000014">
    <property type="protein sequence ID" value="SDM54672.1"/>
    <property type="molecule type" value="Genomic_DNA"/>
</dbReference>
<protein>
    <recommendedName>
        <fullName evidence="10">Purine nucleoside phosphorylase</fullName>
    </recommendedName>
</protein>
<dbReference type="PANTHER" id="PTHR30616">
    <property type="entry name" value="UNCHARACTERIZED PROTEIN YFIH"/>
    <property type="match status" value="1"/>
</dbReference>
<dbReference type="InterPro" id="IPR038371">
    <property type="entry name" value="Cu_polyphenol_OxRdtase_sf"/>
</dbReference>
<dbReference type="Proteomes" id="UP000199107">
    <property type="component" value="Unassembled WGS sequence"/>
</dbReference>
<dbReference type="InterPro" id="IPR003730">
    <property type="entry name" value="Cu_polyphenol_OxRdtase"/>
</dbReference>
<dbReference type="SUPFAM" id="SSF64438">
    <property type="entry name" value="CNF1/YfiH-like putative cysteine hydrolases"/>
    <property type="match status" value="1"/>
</dbReference>
<evidence type="ECO:0000313" key="12">
    <source>
        <dbReference type="Proteomes" id="UP000199107"/>
    </source>
</evidence>
<keyword evidence="6" id="KW-0862">Zinc</keyword>
<keyword evidence="12" id="KW-1185">Reference proteome</keyword>
<dbReference type="Pfam" id="PF02578">
    <property type="entry name" value="Cu-oxidase_4"/>
    <property type="match status" value="1"/>
</dbReference>
<gene>
    <name evidence="11" type="ORF">SAMN05192555_114123</name>
</gene>
<comment type="catalytic activity">
    <reaction evidence="8">
        <text>adenosine + phosphate = alpha-D-ribose 1-phosphate + adenine</text>
        <dbReference type="Rhea" id="RHEA:27642"/>
        <dbReference type="ChEBI" id="CHEBI:16335"/>
        <dbReference type="ChEBI" id="CHEBI:16708"/>
        <dbReference type="ChEBI" id="CHEBI:43474"/>
        <dbReference type="ChEBI" id="CHEBI:57720"/>
        <dbReference type="EC" id="2.4.2.1"/>
    </reaction>
    <physiologicalReaction direction="left-to-right" evidence="8">
        <dbReference type="Rhea" id="RHEA:27643"/>
    </physiologicalReaction>
</comment>
<dbReference type="PANTHER" id="PTHR30616:SF2">
    <property type="entry name" value="PURINE NUCLEOSIDE PHOSPHORYLASE LACC1"/>
    <property type="match status" value="1"/>
</dbReference>
<reference evidence="12" key="1">
    <citation type="submission" date="2016-10" db="EMBL/GenBank/DDBJ databases">
        <authorList>
            <person name="Varghese N."/>
            <person name="Submissions S."/>
        </authorList>
    </citation>
    <scope>NUCLEOTIDE SEQUENCE [LARGE SCALE GENOMIC DNA]</scope>
    <source>
        <strain evidence="12">AAP</strain>
    </source>
</reference>
<comment type="catalytic activity">
    <reaction evidence="1">
        <text>inosine + phosphate = alpha-D-ribose 1-phosphate + hypoxanthine</text>
        <dbReference type="Rhea" id="RHEA:27646"/>
        <dbReference type="ChEBI" id="CHEBI:17368"/>
        <dbReference type="ChEBI" id="CHEBI:17596"/>
        <dbReference type="ChEBI" id="CHEBI:43474"/>
        <dbReference type="ChEBI" id="CHEBI:57720"/>
        <dbReference type="EC" id="2.4.2.1"/>
    </reaction>
    <physiologicalReaction direction="left-to-right" evidence="1">
        <dbReference type="Rhea" id="RHEA:27647"/>
    </physiologicalReaction>
</comment>
<accession>A0A1G9U468</accession>
<organism evidence="11 12">
    <name type="scientific">Franzmannia pantelleriensis</name>
    <dbReference type="NCBI Taxonomy" id="48727"/>
    <lineage>
        <taxon>Bacteria</taxon>
        <taxon>Pseudomonadati</taxon>
        <taxon>Pseudomonadota</taxon>
        <taxon>Gammaproteobacteria</taxon>
        <taxon>Oceanospirillales</taxon>
        <taxon>Halomonadaceae</taxon>
        <taxon>Franzmannia</taxon>
    </lineage>
</organism>
<dbReference type="NCBIfam" id="TIGR00726">
    <property type="entry name" value="peptidoglycan editing factor PgeF"/>
    <property type="match status" value="1"/>
</dbReference>
<dbReference type="GO" id="GO:0016787">
    <property type="term" value="F:hydrolase activity"/>
    <property type="evidence" value="ECO:0007669"/>
    <property type="project" value="UniProtKB-KW"/>
</dbReference>
<evidence type="ECO:0000256" key="6">
    <source>
        <dbReference type="ARBA" id="ARBA00022833"/>
    </source>
</evidence>
<evidence type="ECO:0000256" key="8">
    <source>
        <dbReference type="ARBA" id="ARBA00048968"/>
    </source>
</evidence>
<evidence type="ECO:0000256" key="9">
    <source>
        <dbReference type="ARBA" id="ARBA00049893"/>
    </source>
</evidence>
<keyword evidence="4" id="KW-0479">Metal-binding</keyword>
<evidence type="ECO:0000256" key="3">
    <source>
        <dbReference type="ARBA" id="ARBA00022679"/>
    </source>
</evidence>
<comment type="catalytic activity">
    <reaction evidence="7">
        <text>adenosine + H2O + H(+) = inosine + NH4(+)</text>
        <dbReference type="Rhea" id="RHEA:24408"/>
        <dbReference type="ChEBI" id="CHEBI:15377"/>
        <dbReference type="ChEBI" id="CHEBI:15378"/>
        <dbReference type="ChEBI" id="CHEBI:16335"/>
        <dbReference type="ChEBI" id="CHEBI:17596"/>
        <dbReference type="ChEBI" id="CHEBI:28938"/>
        <dbReference type="EC" id="3.5.4.4"/>
    </reaction>
    <physiologicalReaction direction="left-to-right" evidence="7">
        <dbReference type="Rhea" id="RHEA:24409"/>
    </physiologicalReaction>
</comment>
<evidence type="ECO:0000256" key="7">
    <source>
        <dbReference type="ARBA" id="ARBA00047989"/>
    </source>
</evidence>
<evidence type="ECO:0000256" key="10">
    <source>
        <dbReference type="RuleBase" id="RU361274"/>
    </source>
</evidence>
<dbReference type="GO" id="GO:0017061">
    <property type="term" value="F:S-methyl-5-thioadenosine phosphorylase activity"/>
    <property type="evidence" value="ECO:0007669"/>
    <property type="project" value="UniProtKB-EC"/>
</dbReference>
<name>A0A1G9U468_9GAMM</name>
<dbReference type="InterPro" id="IPR011324">
    <property type="entry name" value="Cytotoxic_necrot_fac-like_cat"/>
</dbReference>
<dbReference type="STRING" id="48727.SAMN05192555_114123"/>
<evidence type="ECO:0000256" key="4">
    <source>
        <dbReference type="ARBA" id="ARBA00022723"/>
    </source>
</evidence>
<sequence>MHDAADDLHPHPTLVLPDWPAPTRVGAFVTTRETGPSQGPFAAFNTALHVGDDPAMVERCRELLRAQLDDDRPLLWLDQVHGAAVQQEFTPEVPQADAAVAEDKRYACVIQTADCLPVFFCDRLGTKVGLAHAGWRSLAGGVLEATVAALGIEPDELLVWLGPAISNAQFEVGPEVFEAFVAVQPEAASAFEPSPYRLGHFMGDIYKLARLRLERLGIHQISGGHFCTSCEPRFYSHRRDDGQTGRMASVIWLR</sequence>
<dbReference type="GO" id="GO:0005507">
    <property type="term" value="F:copper ion binding"/>
    <property type="evidence" value="ECO:0007669"/>
    <property type="project" value="TreeGrafter"/>
</dbReference>
<comment type="similarity">
    <text evidence="2 10">Belongs to the purine nucleoside phosphorylase YfiH/LACC1 family.</text>
</comment>
<dbReference type="CDD" id="cd16833">
    <property type="entry name" value="YfiH"/>
    <property type="match status" value="1"/>
</dbReference>
<keyword evidence="5" id="KW-0378">Hydrolase</keyword>
<dbReference type="AlphaFoldDB" id="A0A1G9U468"/>
<evidence type="ECO:0000313" key="11">
    <source>
        <dbReference type="EMBL" id="SDM54672.1"/>
    </source>
</evidence>
<proteinExistence type="inferred from homology"/>
<dbReference type="Gene3D" id="3.60.140.10">
    <property type="entry name" value="CNF1/YfiH-like putative cysteine hydrolases"/>
    <property type="match status" value="1"/>
</dbReference>
<dbReference type="RefSeq" id="WP_089659740.1">
    <property type="nucleotide sequence ID" value="NZ_FNGH01000014.1"/>
</dbReference>
<dbReference type="OrthoDB" id="4279at2"/>
<keyword evidence="3" id="KW-0808">Transferase</keyword>
<evidence type="ECO:0000256" key="2">
    <source>
        <dbReference type="ARBA" id="ARBA00007353"/>
    </source>
</evidence>
<evidence type="ECO:0000256" key="1">
    <source>
        <dbReference type="ARBA" id="ARBA00000553"/>
    </source>
</evidence>
<comment type="catalytic activity">
    <reaction evidence="9">
        <text>S-methyl-5'-thioadenosine + phosphate = 5-(methylsulfanyl)-alpha-D-ribose 1-phosphate + adenine</text>
        <dbReference type="Rhea" id="RHEA:11852"/>
        <dbReference type="ChEBI" id="CHEBI:16708"/>
        <dbReference type="ChEBI" id="CHEBI:17509"/>
        <dbReference type="ChEBI" id="CHEBI:43474"/>
        <dbReference type="ChEBI" id="CHEBI:58533"/>
        <dbReference type="EC" id="2.4.2.28"/>
    </reaction>
    <physiologicalReaction direction="left-to-right" evidence="9">
        <dbReference type="Rhea" id="RHEA:11853"/>
    </physiologicalReaction>
</comment>
<evidence type="ECO:0000256" key="5">
    <source>
        <dbReference type="ARBA" id="ARBA00022801"/>
    </source>
</evidence>